<protein>
    <submittedName>
        <fullName evidence="1">Uncharacterized protein</fullName>
    </submittedName>
</protein>
<sequence>MPPKGRGKSKLPVPLPKGMIMKDTEGKEWRLGNIIGQGGFGLIYLATLFPTLSAENGILQLSKIT</sequence>
<dbReference type="Gene3D" id="3.30.200.20">
    <property type="entry name" value="Phosphorylase Kinase, domain 1"/>
    <property type="match status" value="1"/>
</dbReference>
<reference evidence="1" key="1">
    <citation type="submission" date="2025-08" db="UniProtKB">
        <authorList>
            <consortium name="Ensembl"/>
        </authorList>
    </citation>
    <scope>IDENTIFICATION</scope>
</reference>
<dbReference type="Ensembl" id="ENSCABT00000009230.1">
    <property type="protein sequence ID" value="ENSCABP00000008416.1"/>
    <property type="gene ID" value="ENSCABG00000006361.1"/>
</dbReference>
<keyword evidence="2" id="KW-1185">Reference proteome</keyword>
<dbReference type="OMA" id="NRGDVNC"/>
<evidence type="ECO:0000313" key="2">
    <source>
        <dbReference type="Proteomes" id="UP000694404"/>
    </source>
</evidence>
<proteinExistence type="predicted"/>
<organism evidence="1 2">
    <name type="scientific">Chelonoidis abingdonii</name>
    <name type="common">Abingdon island giant tortoise</name>
    <name type="synonym">Testudo abingdonii</name>
    <dbReference type="NCBI Taxonomy" id="106734"/>
    <lineage>
        <taxon>Eukaryota</taxon>
        <taxon>Metazoa</taxon>
        <taxon>Chordata</taxon>
        <taxon>Craniata</taxon>
        <taxon>Vertebrata</taxon>
        <taxon>Euteleostomi</taxon>
        <taxon>Archelosauria</taxon>
        <taxon>Testudinata</taxon>
        <taxon>Testudines</taxon>
        <taxon>Cryptodira</taxon>
        <taxon>Durocryptodira</taxon>
        <taxon>Testudinoidea</taxon>
        <taxon>Testudinidae</taxon>
        <taxon>Chelonoidis</taxon>
    </lineage>
</organism>
<dbReference type="Proteomes" id="UP000694404">
    <property type="component" value="Unplaced"/>
</dbReference>
<name>A0A8C0GGA3_CHEAB</name>
<accession>A0A8C0GGA3</accession>
<dbReference type="AlphaFoldDB" id="A0A8C0GGA3"/>
<dbReference type="GeneTree" id="ENSGT00940000179750"/>
<evidence type="ECO:0000313" key="1">
    <source>
        <dbReference type="Ensembl" id="ENSCABP00000008416.1"/>
    </source>
</evidence>
<reference evidence="1" key="2">
    <citation type="submission" date="2025-09" db="UniProtKB">
        <authorList>
            <consortium name="Ensembl"/>
        </authorList>
    </citation>
    <scope>IDENTIFICATION</scope>
</reference>